<dbReference type="AlphaFoldDB" id="A0A1Z5HNP8"/>
<keyword evidence="1 9" id="KW-0678">Repressor</keyword>
<keyword evidence="4 9" id="KW-0805">Transcription regulation</keyword>
<dbReference type="PIRSF" id="PIRSF037733">
    <property type="entry name" value="Transcription_factor_FapR"/>
    <property type="match status" value="1"/>
</dbReference>
<dbReference type="NCBIfam" id="NF003359">
    <property type="entry name" value="PRK04424.1"/>
    <property type="match status" value="1"/>
</dbReference>
<dbReference type="GO" id="GO:0045717">
    <property type="term" value="P:negative regulation of fatty acid biosynthetic process"/>
    <property type="evidence" value="ECO:0007669"/>
    <property type="project" value="UniProtKB-UniRule"/>
</dbReference>
<dbReference type="HAMAP" id="MF_01814">
    <property type="entry name" value="Transcrip_fact_FapR"/>
    <property type="match status" value="1"/>
</dbReference>
<comment type="function">
    <text evidence="9">Transcriptional factor involved in regulation of membrane lipid biosynthesis by repressing genes involved in fatty acid and phospholipid metabolism.</text>
</comment>
<dbReference type="InterPro" id="IPR017275">
    <property type="entry name" value="Transcription_factor_FapR"/>
</dbReference>
<dbReference type="GO" id="GO:0006633">
    <property type="term" value="P:fatty acid biosynthetic process"/>
    <property type="evidence" value="ECO:0007669"/>
    <property type="project" value="UniProtKB-KW"/>
</dbReference>
<evidence type="ECO:0000259" key="10">
    <source>
        <dbReference type="Pfam" id="PF08220"/>
    </source>
</evidence>
<dbReference type="Pfam" id="PF08220">
    <property type="entry name" value="HTH_DeoR"/>
    <property type="match status" value="1"/>
</dbReference>
<evidence type="ECO:0000256" key="9">
    <source>
        <dbReference type="HAMAP-Rule" id="MF_01814"/>
    </source>
</evidence>
<comment type="caution">
    <text evidence="11">The sequence shown here is derived from an EMBL/GenBank/DDBJ whole genome shotgun (WGS) entry which is preliminary data.</text>
</comment>
<keyword evidence="8 9" id="KW-0804">Transcription</keyword>
<dbReference type="EMBL" id="BDGJ01000004">
    <property type="protein sequence ID" value="GAW91078.1"/>
    <property type="molecule type" value="Genomic_DNA"/>
</dbReference>
<dbReference type="Gene3D" id="3.10.129.10">
    <property type="entry name" value="Hotdog Thioesterase"/>
    <property type="match status" value="1"/>
</dbReference>
<keyword evidence="2 9" id="KW-0444">Lipid biosynthesis</keyword>
<evidence type="ECO:0000256" key="7">
    <source>
        <dbReference type="ARBA" id="ARBA00023160"/>
    </source>
</evidence>
<comment type="similarity">
    <text evidence="9">Belongs to the FapR family.</text>
</comment>
<dbReference type="GO" id="GO:0003677">
    <property type="term" value="F:DNA binding"/>
    <property type="evidence" value="ECO:0007669"/>
    <property type="project" value="UniProtKB-KW"/>
</dbReference>
<keyword evidence="5 9" id="KW-0443">Lipid metabolism</keyword>
<keyword evidence="7 9" id="KW-0275">Fatty acid biosynthesis</keyword>
<evidence type="ECO:0000256" key="5">
    <source>
        <dbReference type="ARBA" id="ARBA00023098"/>
    </source>
</evidence>
<keyword evidence="6 9" id="KW-0238">DNA-binding</keyword>
<evidence type="ECO:0000256" key="1">
    <source>
        <dbReference type="ARBA" id="ARBA00022491"/>
    </source>
</evidence>
<dbReference type="Proteomes" id="UP000197032">
    <property type="component" value="Unassembled WGS sequence"/>
</dbReference>
<evidence type="ECO:0000256" key="6">
    <source>
        <dbReference type="ARBA" id="ARBA00023125"/>
    </source>
</evidence>
<evidence type="ECO:0000256" key="4">
    <source>
        <dbReference type="ARBA" id="ARBA00023015"/>
    </source>
</evidence>
<organism evidence="11 12">
    <name type="scientific">Calderihabitans maritimus</name>
    <dbReference type="NCBI Taxonomy" id="1246530"/>
    <lineage>
        <taxon>Bacteria</taxon>
        <taxon>Bacillati</taxon>
        <taxon>Bacillota</taxon>
        <taxon>Clostridia</taxon>
        <taxon>Neomoorellales</taxon>
        <taxon>Calderihabitantaceae</taxon>
        <taxon>Calderihabitans</taxon>
    </lineage>
</organism>
<dbReference type="GO" id="GO:0045892">
    <property type="term" value="P:negative regulation of DNA-templated transcription"/>
    <property type="evidence" value="ECO:0007669"/>
    <property type="project" value="UniProtKB-UniRule"/>
</dbReference>
<dbReference type="RefSeq" id="WP_088552672.1">
    <property type="nucleotide sequence ID" value="NZ_BDGJ01000004.1"/>
</dbReference>
<gene>
    <name evidence="9" type="primary">fapR</name>
    <name evidence="11" type="ORF">KKC1_02400</name>
</gene>
<protein>
    <recommendedName>
        <fullName evidence="9">Transcription factor FapR</fullName>
    </recommendedName>
    <alternativeName>
        <fullName evidence="9">Fatty acid and phospholipid biosynthesis regulator</fullName>
    </alternativeName>
</protein>
<dbReference type="Gene3D" id="1.10.10.10">
    <property type="entry name" value="Winged helix-like DNA-binding domain superfamily/Winged helix DNA-binding domain"/>
    <property type="match status" value="1"/>
</dbReference>
<evidence type="ECO:0000256" key="3">
    <source>
        <dbReference type="ARBA" id="ARBA00022832"/>
    </source>
</evidence>
<evidence type="ECO:0000256" key="2">
    <source>
        <dbReference type="ARBA" id="ARBA00022516"/>
    </source>
</evidence>
<accession>A0A1Z5HNP8</accession>
<dbReference type="GO" id="GO:0003700">
    <property type="term" value="F:DNA-binding transcription factor activity"/>
    <property type="evidence" value="ECO:0007669"/>
    <property type="project" value="UniProtKB-UniRule"/>
</dbReference>
<feature type="domain" description="HTH deoR-type" evidence="10">
    <location>
        <begin position="11"/>
        <end position="44"/>
    </location>
</feature>
<evidence type="ECO:0000313" key="12">
    <source>
        <dbReference type="Proteomes" id="UP000197032"/>
    </source>
</evidence>
<dbReference type="InterPro" id="IPR036388">
    <property type="entry name" value="WH-like_DNA-bd_sf"/>
</dbReference>
<name>A0A1Z5HNP8_9FIRM</name>
<dbReference type="SUPFAM" id="SSF54637">
    <property type="entry name" value="Thioesterase/thiol ester dehydrase-isomerase"/>
    <property type="match status" value="1"/>
</dbReference>
<dbReference type="OrthoDB" id="1706183at2"/>
<reference evidence="12" key="1">
    <citation type="journal article" date="2017" name="Appl. Environ. Microbiol.">
        <title>Genomic analysis of Calderihabitans maritimus KKC1, a thermophilic hydrogenogenic carboxydotrophic bacterium isolated from marine sediment.</title>
        <authorList>
            <person name="Omae K."/>
            <person name="Yoneda Y."/>
            <person name="Fukuyama Y."/>
            <person name="Yoshida T."/>
            <person name="Sako Y."/>
        </authorList>
    </citation>
    <scope>NUCLEOTIDE SEQUENCE [LARGE SCALE GENOMIC DNA]</scope>
    <source>
        <strain evidence="12">KKC1</strain>
    </source>
</reference>
<sequence length="200" mass="22479">MAGRRMSRKRRQLRLQELLEKNPFYTDEELAEHFGVSVQTIRLDRIFLGIPELRERMKHVAEEAYAKVKSMTEAELIGELIDIELGSYGISVLEITPEMVLQRTSIARGHFLFAQANSLAVALVDAETVLTGSARVRYKRPVYVGEKVVAKARVKVRRGNSYLVSVYSTVNSELVFKGQFIVMVQESTRRAGGGKGENCG</sequence>
<keyword evidence="3 9" id="KW-0276">Fatty acid metabolism</keyword>
<keyword evidence="12" id="KW-1185">Reference proteome</keyword>
<evidence type="ECO:0000313" key="11">
    <source>
        <dbReference type="EMBL" id="GAW91078.1"/>
    </source>
</evidence>
<evidence type="ECO:0000256" key="8">
    <source>
        <dbReference type="ARBA" id="ARBA00023163"/>
    </source>
</evidence>
<dbReference type="InterPro" id="IPR001034">
    <property type="entry name" value="DeoR_HTH"/>
</dbReference>
<dbReference type="InterPro" id="IPR029069">
    <property type="entry name" value="HotDog_dom_sf"/>
</dbReference>
<proteinExistence type="inferred from homology"/>